<evidence type="ECO:0000313" key="8">
    <source>
        <dbReference type="EMBL" id="CAC5401048.1"/>
    </source>
</evidence>
<feature type="region of interest" description="Disordered" evidence="6">
    <location>
        <begin position="1194"/>
        <end position="1214"/>
    </location>
</feature>
<dbReference type="Pfam" id="PF00628">
    <property type="entry name" value="PHD"/>
    <property type="match status" value="1"/>
</dbReference>
<feature type="region of interest" description="Disordered" evidence="6">
    <location>
        <begin position="421"/>
        <end position="468"/>
    </location>
</feature>
<feature type="region of interest" description="Disordered" evidence="6">
    <location>
        <begin position="61"/>
        <end position="97"/>
    </location>
</feature>
<dbReference type="SUPFAM" id="SSF56219">
    <property type="entry name" value="DNase I-like"/>
    <property type="match status" value="1"/>
</dbReference>
<evidence type="ECO:0000256" key="3">
    <source>
        <dbReference type="ARBA" id="ARBA00022833"/>
    </source>
</evidence>
<evidence type="ECO:0000256" key="5">
    <source>
        <dbReference type="SAM" id="Coils"/>
    </source>
</evidence>
<evidence type="ECO:0000259" key="7">
    <source>
        <dbReference type="PROSITE" id="PS50016"/>
    </source>
</evidence>
<feature type="compositionally biased region" description="Polar residues" evidence="6">
    <location>
        <begin position="637"/>
        <end position="667"/>
    </location>
</feature>
<dbReference type="InterPro" id="IPR011011">
    <property type="entry name" value="Znf_FYVE_PHD"/>
</dbReference>
<dbReference type="InterPro" id="IPR036691">
    <property type="entry name" value="Endo/exonu/phosph_ase_sf"/>
</dbReference>
<accession>A0A6J8CWY1</accession>
<evidence type="ECO:0000256" key="4">
    <source>
        <dbReference type="PROSITE-ProRule" id="PRU00146"/>
    </source>
</evidence>
<evidence type="ECO:0000256" key="1">
    <source>
        <dbReference type="ARBA" id="ARBA00022723"/>
    </source>
</evidence>
<feature type="compositionally biased region" description="Polar residues" evidence="6">
    <location>
        <begin position="537"/>
        <end position="572"/>
    </location>
</feature>
<name>A0A6J8CWY1_MYTCO</name>
<reference evidence="8 9" key="1">
    <citation type="submission" date="2020-06" db="EMBL/GenBank/DDBJ databases">
        <authorList>
            <person name="Li R."/>
            <person name="Bekaert M."/>
        </authorList>
    </citation>
    <scope>NUCLEOTIDE SEQUENCE [LARGE SCALE GENOMIC DNA]</scope>
    <source>
        <strain evidence="9">wild</strain>
    </source>
</reference>
<feature type="compositionally biased region" description="Basic and acidic residues" evidence="6">
    <location>
        <begin position="741"/>
        <end position="750"/>
    </location>
</feature>
<feature type="compositionally biased region" description="Basic and acidic residues" evidence="6">
    <location>
        <begin position="61"/>
        <end position="81"/>
    </location>
</feature>
<dbReference type="GO" id="GO:0008270">
    <property type="term" value="F:zinc ion binding"/>
    <property type="evidence" value="ECO:0007669"/>
    <property type="project" value="UniProtKB-KW"/>
</dbReference>
<dbReference type="SMART" id="SM00249">
    <property type="entry name" value="PHD"/>
    <property type="match status" value="1"/>
</dbReference>
<keyword evidence="1" id="KW-0479">Metal-binding</keyword>
<protein>
    <recommendedName>
        <fullName evidence="7">PHD-type domain-containing protein</fullName>
    </recommendedName>
</protein>
<keyword evidence="3" id="KW-0862">Zinc</keyword>
<feature type="compositionally biased region" description="Basic and acidic residues" evidence="6">
    <location>
        <begin position="222"/>
        <end position="247"/>
    </location>
</feature>
<feature type="region of interest" description="Disordered" evidence="6">
    <location>
        <begin position="777"/>
        <end position="803"/>
    </location>
</feature>
<evidence type="ECO:0000313" key="9">
    <source>
        <dbReference type="Proteomes" id="UP000507470"/>
    </source>
</evidence>
<feature type="compositionally biased region" description="Polar residues" evidence="6">
    <location>
        <begin position="248"/>
        <end position="259"/>
    </location>
</feature>
<feature type="compositionally biased region" description="Basic and acidic residues" evidence="6">
    <location>
        <begin position="430"/>
        <end position="449"/>
    </location>
</feature>
<feature type="region of interest" description="Disordered" evidence="6">
    <location>
        <begin position="592"/>
        <end position="683"/>
    </location>
</feature>
<dbReference type="PANTHER" id="PTHR47510">
    <property type="entry name" value="REVERSE TRANSCRIPTASE DOMAIN-CONTAINING PROTEIN"/>
    <property type="match status" value="1"/>
</dbReference>
<dbReference type="InterPro" id="IPR019786">
    <property type="entry name" value="Zinc_finger_PHD-type_CS"/>
</dbReference>
<feature type="region of interest" description="Disordered" evidence="6">
    <location>
        <begin position="741"/>
        <end position="765"/>
    </location>
</feature>
<feature type="region of interest" description="Disordered" evidence="6">
    <location>
        <begin position="222"/>
        <end position="259"/>
    </location>
</feature>
<feature type="region of interest" description="Disordered" evidence="6">
    <location>
        <begin position="510"/>
        <end position="574"/>
    </location>
</feature>
<keyword evidence="2 4" id="KW-0863">Zinc-finger</keyword>
<keyword evidence="9" id="KW-1185">Reference proteome</keyword>
<dbReference type="InterPro" id="IPR019787">
    <property type="entry name" value="Znf_PHD-finger"/>
</dbReference>
<keyword evidence="5" id="KW-0175">Coiled coil</keyword>
<dbReference type="InterPro" id="IPR013083">
    <property type="entry name" value="Znf_RING/FYVE/PHD"/>
</dbReference>
<sequence length="1419" mass="165598">MAMAKQDEINIFTEHILEPIQEFIQQTQPALDELNRSMAETMKLTITTACNVQNGEIEDINHKDKVAPSNKEIDKNPKQQDGEFDESEDQQQQQNENSYKCPICREESEDNTIACDECNEWFHYTCLKLTEMEIRKIDPDIPYICDLCNNEALFRSPITKSDRDSNQHQVPNQPPSKYVKLHQQSINAIVIEDKSENTEARQTTNLDLQIIELDKDEGTQSAWYKEEDNINRETKQRAASLEQKHTQMDSNNPEGESDIMNRQSLHPVEEQTSVKQPLEGAILNAYENNRNIDKQNQKQTVKRSNTKNQQYRKLELEQIAYISSLEQRIKNQDKTIDLLKKNMEIMQNNGQPTDNINSMNRQPNIEQGNLNRSNIDQMRDELEKQIRQEMHGQMMDMRLKQLESQTLQHHHAMEQSRIYQEVRSSQFHQNDARWHNPEQCQKRQHDPRGYDYGQNQYQTDPRGYNSGQIQYLTYPRGYNSGQTQQQNDPRWYNSVQNQHQQNDPRWYNSVQNQHKQNDPRWYDSGLNQHQTDPRGYNSGQVQHQTDTRGYNSEQTQHQTDSRVYNSGQIQHQTDPRGYISGQILHQNDQRRYNSGQNQHQMVPRGYNSGKIQHQADPRGFNSGQNQKQHQNDPGCLNSWQSQHQQNDPRGYTYNSGQSQIHQNQPRRFNSGPHLQHKKTKEDITPDKINIFKMTQEGITLNNISKMLQEGTTLEKVDIKMIPIMMGKSRQDQVSQIDPKHYNSVHQDDLPRQGLPRAPPPAYQQNSNLYYHNKISVERHSDNGQKKEKSNSEGSSRPLRHAETKIKLTQAIDKLTNPERRKAKTAFFRQHRPTKGTTRHPKTRTGDRNTTETILDIVSINIEGIKGNKVYLKELLKTNSILCLQEHWLHGYESVALKGILPDYDYHISSFDDNLIDLELQRRRGKGGVITIWPQTISHKVRKLEKEERIIVIEIQSELVKVILINSYMPTMAAGSDKENREHLDKISSMIDKYEQTHNVFIVGDLNGTLMQSRNNNHDKLLKNFCSQHQLKHTVRNAHKPTFYHHNGNSNSQIDYILENFSGSNLLDSTIIDQNPLNSLAHVPVKAKTNLIVKGKSKMISTTSKKKTILKWEETNIENYQQKVNQVRKKTEMQNETDVERQAINIIDILQEATELSVVKKIVALKGPKWKASPKVKECIEKNKKAFYAWKQKDRPKNEENTEYQEMKKHKRELRKQIRRDDHIDKQNFYNKLMDKPDSKAFHRLIRRNKHEPKDANSKVIRNENEEEVMNPEEQSRIFADYYEKLAVPSNEQHYDEDYLEESKYRLELMNNITKYQIDTCNITIFSEEEIIKAVNKLNSGKTADEYSLTAEHFIYAGRSISPNIVSLFNNIMQTGEIPKVFKTGILTPVHKKGKDSTLPTNYRGITVTSALGKYLNMPY</sequence>
<proteinExistence type="predicted"/>
<evidence type="ECO:0000256" key="2">
    <source>
        <dbReference type="ARBA" id="ARBA00022771"/>
    </source>
</evidence>
<feature type="compositionally biased region" description="Basic and acidic residues" evidence="6">
    <location>
        <begin position="777"/>
        <end position="790"/>
    </location>
</feature>
<feature type="compositionally biased region" description="Polar residues" evidence="6">
    <location>
        <begin position="453"/>
        <end position="468"/>
    </location>
</feature>
<organism evidence="8 9">
    <name type="scientific">Mytilus coruscus</name>
    <name type="common">Sea mussel</name>
    <dbReference type="NCBI Taxonomy" id="42192"/>
    <lineage>
        <taxon>Eukaryota</taxon>
        <taxon>Metazoa</taxon>
        <taxon>Spiralia</taxon>
        <taxon>Lophotrochozoa</taxon>
        <taxon>Mollusca</taxon>
        <taxon>Bivalvia</taxon>
        <taxon>Autobranchia</taxon>
        <taxon>Pteriomorphia</taxon>
        <taxon>Mytilida</taxon>
        <taxon>Mytiloidea</taxon>
        <taxon>Mytilidae</taxon>
        <taxon>Mytilinae</taxon>
        <taxon>Mytilus</taxon>
    </lineage>
</organism>
<dbReference type="EMBL" id="CACVKT020006376">
    <property type="protein sequence ID" value="CAC5401048.1"/>
    <property type="molecule type" value="Genomic_DNA"/>
</dbReference>
<dbReference type="CDD" id="cd15489">
    <property type="entry name" value="PHD_SF"/>
    <property type="match status" value="1"/>
</dbReference>
<dbReference type="InterPro" id="IPR001965">
    <property type="entry name" value="Znf_PHD"/>
</dbReference>
<feature type="region of interest" description="Disordered" evidence="6">
    <location>
        <begin position="287"/>
        <end position="307"/>
    </location>
</feature>
<feature type="domain" description="PHD-type" evidence="7">
    <location>
        <begin position="98"/>
        <end position="151"/>
    </location>
</feature>
<dbReference type="PROSITE" id="PS50016">
    <property type="entry name" value="ZF_PHD_2"/>
    <property type="match status" value="1"/>
</dbReference>
<dbReference type="PANTHER" id="PTHR47510:SF3">
    <property type="entry name" value="ENDO_EXONUCLEASE_PHOSPHATASE DOMAIN-CONTAINING PROTEIN"/>
    <property type="match status" value="1"/>
</dbReference>
<gene>
    <name evidence="8" type="ORF">MCOR_35178</name>
</gene>
<dbReference type="OrthoDB" id="436852at2759"/>
<evidence type="ECO:0000256" key="6">
    <source>
        <dbReference type="SAM" id="MobiDB-lite"/>
    </source>
</evidence>
<dbReference type="SUPFAM" id="SSF57903">
    <property type="entry name" value="FYVE/PHD zinc finger"/>
    <property type="match status" value="1"/>
</dbReference>
<dbReference type="Gene3D" id="3.30.40.10">
    <property type="entry name" value="Zinc/RING finger domain, C3HC4 (zinc finger)"/>
    <property type="match status" value="1"/>
</dbReference>
<dbReference type="PROSITE" id="PS01359">
    <property type="entry name" value="ZF_PHD_1"/>
    <property type="match status" value="1"/>
</dbReference>
<dbReference type="Proteomes" id="UP000507470">
    <property type="component" value="Unassembled WGS sequence"/>
</dbReference>
<feature type="coiled-coil region" evidence="5">
    <location>
        <begin position="1109"/>
        <end position="1136"/>
    </location>
</feature>
<feature type="coiled-coil region" evidence="5">
    <location>
        <begin position="322"/>
        <end position="349"/>
    </location>
</feature>